<dbReference type="NCBIfam" id="TIGR01509">
    <property type="entry name" value="HAD-SF-IA-v3"/>
    <property type="match status" value="1"/>
</dbReference>
<sequence>MTVGESYKLQVSGTLFDLDGTLVDSTPSVVSYWYDFAAKYGFDAAKVLETSHGRRSKDTLAELKPELATDEFISQMEGQIPIRWGDQAKLIEGSKALLDSLPSSKWAIVTSGTYPLASGWLKMFGFVIPSVFITAERVTRGKPDPAGYSMAHDALKLADGQPFLVFEDAPAGITAGKLAGATVIGIASTYSAVEVFAAGADYVVADLTHVKYFGTNVETGLLDIEIQDPLFVRSP</sequence>
<protein>
    <submittedName>
        <fullName evidence="1">HAD-like protein</fullName>
    </submittedName>
</protein>
<dbReference type="EMBL" id="KV454407">
    <property type="protein sequence ID" value="ODQ66895.1"/>
    <property type="molecule type" value="Genomic_DNA"/>
</dbReference>
<name>A0A1E3PN85_9ASCO</name>
<organism evidence="1 2">
    <name type="scientific">Nadsonia fulvescens var. elongata DSM 6958</name>
    <dbReference type="NCBI Taxonomy" id="857566"/>
    <lineage>
        <taxon>Eukaryota</taxon>
        <taxon>Fungi</taxon>
        <taxon>Dikarya</taxon>
        <taxon>Ascomycota</taxon>
        <taxon>Saccharomycotina</taxon>
        <taxon>Dipodascomycetes</taxon>
        <taxon>Dipodascales</taxon>
        <taxon>Dipodascales incertae sedis</taxon>
        <taxon>Nadsonia</taxon>
    </lineage>
</organism>
<evidence type="ECO:0000313" key="2">
    <source>
        <dbReference type="Proteomes" id="UP000095009"/>
    </source>
</evidence>
<dbReference type="InterPro" id="IPR023198">
    <property type="entry name" value="PGP-like_dom2"/>
</dbReference>
<dbReference type="PANTHER" id="PTHR43481:SF4">
    <property type="entry name" value="GLYCEROL-1-PHOSPHATE PHOSPHOHYDROLASE 1-RELATED"/>
    <property type="match status" value="1"/>
</dbReference>
<dbReference type="InterPro" id="IPR023214">
    <property type="entry name" value="HAD_sf"/>
</dbReference>
<dbReference type="Gene3D" id="3.40.50.1000">
    <property type="entry name" value="HAD superfamily/HAD-like"/>
    <property type="match status" value="1"/>
</dbReference>
<dbReference type="SFLD" id="SFLDG01129">
    <property type="entry name" value="C1.5:_HAD__Beta-PGM__Phosphata"/>
    <property type="match status" value="1"/>
</dbReference>
<dbReference type="Gene3D" id="1.10.150.240">
    <property type="entry name" value="Putative phosphatase, domain 2"/>
    <property type="match status" value="1"/>
</dbReference>
<dbReference type="Proteomes" id="UP000095009">
    <property type="component" value="Unassembled WGS sequence"/>
</dbReference>
<dbReference type="InterPro" id="IPR036412">
    <property type="entry name" value="HAD-like_sf"/>
</dbReference>
<dbReference type="SUPFAM" id="SSF56784">
    <property type="entry name" value="HAD-like"/>
    <property type="match status" value="1"/>
</dbReference>
<dbReference type="AlphaFoldDB" id="A0A1E3PN85"/>
<proteinExistence type="predicted"/>
<reference evidence="1 2" key="1">
    <citation type="journal article" date="2016" name="Proc. Natl. Acad. Sci. U.S.A.">
        <title>Comparative genomics of biotechnologically important yeasts.</title>
        <authorList>
            <person name="Riley R."/>
            <person name="Haridas S."/>
            <person name="Wolfe K.H."/>
            <person name="Lopes M.R."/>
            <person name="Hittinger C.T."/>
            <person name="Goeker M."/>
            <person name="Salamov A.A."/>
            <person name="Wisecaver J.H."/>
            <person name="Long T.M."/>
            <person name="Calvey C.H."/>
            <person name="Aerts A.L."/>
            <person name="Barry K.W."/>
            <person name="Choi C."/>
            <person name="Clum A."/>
            <person name="Coughlan A.Y."/>
            <person name="Deshpande S."/>
            <person name="Douglass A.P."/>
            <person name="Hanson S.J."/>
            <person name="Klenk H.-P."/>
            <person name="LaButti K.M."/>
            <person name="Lapidus A."/>
            <person name="Lindquist E.A."/>
            <person name="Lipzen A.M."/>
            <person name="Meier-Kolthoff J.P."/>
            <person name="Ohm R.A."/>
            <person name="Otillar R.P."/>
            <person name="Pangilinan J.L."/>
            <person name="Peng Y."/>
            <person name="Rokas A."/>
            <person name="Rosa C.A."/>
            <person name="Scheuner C."/>
            <person name="Sibirny A.A."/>
            <person name="Slot J.C."/>
            <person name="Stielow J.B."/>
            <person name="Sun H."/>
            <person name="Kurtzman C.P."/>
            <person name="Blackwell M."/>
            <person name="Grigoriev I.V."/>
            <person name="Jeffries T.W."/>
        </authorList>
    </citation>
    <scope>NUCLEOTIDE SEQUENCE [LARGE SCALE GENOMIC DNA]</scope>
    <source>
        <strain evidence="1 2">DSM 6958</strain>
    </source>
</reference>
<accession>A0A1E3PN85</accession>
<dbReference type="GO" id="GO:0050308">
    <property type="term" value="F:sugar-phosphatase activity"/>
    <property type="evidence" value="ECO:0007669"/>
    <property type="project" value="TreeGrafter"/>
</dbReference>
<dbReference type="Pfam" id="PF00702">
    <property type="entry name" value="Hydrolase"/>
    <property type="match status" value="1"/>
</dbReference>
<dbReference type="STRING" id="857566.A0A1E3PN85"/>
<dbReference type="OrthoDB" id="40579at2759"/>
<keyword evidence="2" id="KW-1185">Reference proteome</keyword>
<gene>
    <name evidence="1" type="ORF">NADFUDRAFT_49348</name>
</gene>
<evidence type="ECO:0000313" key="1">
    <source>
        <dbReference type="EMBL" id="ODQ66895.1"/>
    </source>
</evidence>
<dbReference type="PANTHER" id="PTHR43481">
    <property type="entry name" value="FRUCTOSE-1-PHOSPHATE PHOSPHATASE"/>
    <property type="match status" value="1"/>
</dbReference>
<dbReference type="InterPro" id="IPR006439">
    <property type="entry name" value="HAD-SF_hydro_IA"/>
</dbReference>
<dbReference type="SFLD" id="SFLDS00003">
    <property type="entry name" value="Haloacid_Dehalogenase"/>
    <property type="match status" value="1"/>
</dbReference>
<dbReference type="InterPro" id="IPR051806">
    <property type="entry name" value="HAD-like_SPP"/>
</dbReference>